<proteinExistence type="predicted"/>
<comment type="caution">
    <text evidence="2">The sequence shown here is derived from an EMBL/GenBank/DDBJ whole genome shotgun (WGS) entry which is preliminary data.</text>
</comment>
<evidence type="ECO:0000313" key="2">
    <source>
        <dbReference type="EMBL" id="MCK9799574.1"/>
    </source>
</evidence>
<dbReference type="RefSeq" id="WP_268265874.1">
    <property type="nucleotide sequence ID" value="NZ_JALQCW010000045.1"/>
</dbReference>
<organism evidence="2 3">
    <name type="scientific">Pseudomonas morbosilactucae</name>
    <dbReference type="NCBI Taxonomy" id="2938197"/>
    <lineage>
        <taxon>Bacteria</taxon>
        <taxon>Pseudomonadati</taxon>
        <taxon>Pseudomonadota</taxon>
        <taxon>Gammaproteobacteria</taxon>
        <taxon>Pseudomonadales</taxon>
        <taxon>Pseudomonadaceae</taxon>
        <taxon>Pseudomonas</taxon>
    </lineage>
</organism>
<keyword evidence="1" id="KW-1133">Transmembrane helix</keyword>
<evidence type="ECO:0000256" key="1">
    <source>
        <dbReference type="SAM" id="Phobius"/>
    </source>
</evidence>
<keyword evidence="1" id="KW-0472">Membrane</keyword>
<name>A0A9X1YXR2_9PSED</name>
<dbReference type="InterPro" id="IPR021329">
    <property type="entry name" value="DUF2938"/>
</dbReference>
<keyword evidence="1" id="KW-0812">Transmembrane</keyword>
<feature type="transmembrane region" description="Helical" evidence="1">
    <location>
        <begin position="75"/>
        <end position="94"/>
    </location>
</feature>
<dbReference type="EMBL" id="JALQCW010000045">
    <property type="protein sequence ID" value="MCK9799574.1"/>
    <property type="molecule type" value="Genomic_DNA"/>
</dbReference>
<protein>
    <submittedName>
        <fullName evidence="2">DUF2938 domain-containing protein</fullName>
    </submittedName>
</protein>
<evidence type="ECO:0000313" key="3">
    <source>
        <dbReference type="Proteomes" id="UP001155059"/>
    </source>
</evidence>
<sequence>MHPTLDFALHALLIGVGATAILDLWALLQHAAWGVPKANWALVGRWVGYFPRGQFIHKSIAQAAPVPGEHLIGWTAHYLVGIVFARVLLALFGLQWAEHPTLLPALIVGVLSVAAPYFILQPGMGAGIAASKTPKPNLARMRSLISHSVFGLGLYGAGLFWAVLRAVG</sequence>
<accession>A0A9X1YXR2</accession>
<feature type="transmembrane region" description="Helical" evidence="1">
    <location>
        <begin position="101"/>
        <end position="120"/>
    </location>
</feature>
<dbReference type="Proteomes" id="UP001155059">
    <property type="component" value="Unassembled WGS sequence"/>
</dbReference>
<feature type="transmembrane region" description="Helical" evidence="1">
    <location>
        <begin position="7"/>
        <end position="28"/>
    </location>
</feature>
<dbReference type="Pfam" id="PF11158">
    <property type="entry name" value="DUF2938"/>
    <property type="match status" value="1"/>
</dbReference>
<feature type="transmembrane region" description="Helical" evidence="1">
    <location>
        <begin position="144"/>
        <end position="164"/>
    </location>
</feature>
<dbReference type="AlphaFoldDB" id="A0A9X1YXR2"/>
<reference evidence="2 3" key="1">
    <citation type="journal article" date="2022" name="Int. J. Syst. Evol. Microbiol.">
        <title>Pseudomonas aegrilactucae sp. nov. and Pseudomonas morbosilactucae sp. nov., pathogens causing bacterial rot of lettuce in Japan.</title>
        <authorList>
            <person name="Sawada H."/>
            <person name="Fujikawa T."/>
            <person name="Satou M."/>
        </authorList>
    </citation>
    <scope>NUCLEOTIDE SEQUENCE [LARGE SCALE GENOMIC DNA]</scope>
    <source>
        <strain evidence="2 3">MAFF 302030</strain>
    </source>
</reference>
<gene>
    <name evidence="2" type="ORF">M1B34_18145</name>
</gene>
<reference evidence="2 3" key="2">
    <citation type="journal article" date="2023" name="Plant Pathol.">
        <title>Dismantling and reorganizing Pseudomonas marginalis sensu#lato.</title>
        <authorList>
            <person name="Sawada H."/>
            <person name="Fujikawa T."/>
            <person name="Satou M."/>
        </authorList>
    </citation>
    <scope>NUCLEOTIDE SEQUENCE [LARGE SCALE GENOMIC DNA]</scope>
    <source>
        <strain evidence="2 3">MAFF 302030</strain>
    </source>
</reference>